<name>A0A5C5YAT0_9PLAN</name>
<dbReference type="Proteomes" id="UP000317238">
    <property type="component" value="Unassembled WGS sequence"/>
</dbReference>
<keyword evidence="2" id="KW-1185">Reference proteome</keyword>
<organism evidence="1 2">
    <name type="scientific">Crateriforma conspicua</name>
    <dbReference type="NCBI Taxonomy" id="2527996"/>
    <lineage>
        <taxon>Bacteria</taxon>
        <taxon>Pseudomonadati</taxon>
        <taxon>Planctomycetota</taxon>
        <taxon>Planctomycetia</taxon>
        <taxon>Planctomycetales</taxon>
        <taxon>Planctomycetaceae</taxon>
        <taxon>Crateriforma</taxon>
    </lineage>
</organism>
<dbReference type="SUPFAM" id="SSF51445">
    <property type="entry name" value="(Trans)glycosidases"/>
    <property type="match status" value="1"/>
</dbReference>
<dbReference type="AlphaFoldDB" id="A0A5C5YAT0"/>
<accession>A0A5C5YAT0</accession>
<dbReference type="InterPro" id="IPR017853">
    <property type="entry name" value="GH"/>
</dbReference>
<dbReference type="InterPro" id="IPR029062">
    <property type="entry name" value="Class_I_gatase-like"/>
</dbReference>
<dbReference type="EMBL" id="SJPL01000001">
    <property type="protein sequence ID" value="TWT71425.1"/>
    <property type="molecule type" value="Genomic_DNA"/>
</dbReference>
<gene>
    <name evidence="1" type="ORF">Pan14r_37350</name>
</gene>
<dbReference type="OrthoDB" id="222556at2"/>
<evidence type="ECO:0000313" key="1">
    <source>
        <dbReference type="EMBL" id="TWT71425.1"/>
    </source>
</evidence>
<sequence>MRMNPSRVVVVLGMLLVWALALENACGEKPVVTQVENSLVEEAVRKTGVLNEKMEEAKAKGIDVTREESTLWFAQQFLKFADWDESHPSEVAYLFAQYGPYEQQSETLAKEIPEFQRRMVVETLDQAIETLSKVISGKIQRRPVNKIDWRNVKVGDNMLVSHGKPVFLYDYFSKSVGRPLRDGDVYNDHLGAIYHGGENLYPPEYDRAINSFLLKENRDLDLELLREVTGVDDTNVGFLLYWMQGIPEWVEKREPEVRFGRSTFTGFDIDNPLVKEVWGTIARETGALTRGKRVTRLGYILANEPHWHSIASNWTRRTGEMQQISSYTLEGFRQWLRAKYSGDINRLNQNWETQFLGFETVQIQIPISAQTRGTPVFYDWARYNMDRVISWYAMLQGELRKGNPDADTHIKLIPHLYTDDDRAHGIDIESLTQLTSIIGDDAKTRPTRRNYTNAPEPWEQHYAFFWEELCMSYDFMESVAPDSIHINSESHFLSAARWRKLDLSTQYVKCVYWLATLHGMDANFAWFWARDPDGSPEDRLEGELNFADLALAGSFAGSVNQQPHIANAYTQVMLDLNSFSEEVIALRKQRRPLRLFHSETSAINKRSHMTEQFALYEAMFFDGFPVGFATEKIIKTQDNASWDAILIYRTPYVTVAELNALQSYLDQGGTVIVDGEKSLAKDEYGNPHAKRLEAGQGRLVVLENNPSPQQIRDIALRDIAISMPAFALVEDNGSDRKGCRWQAVKQDDGSYLVSIINLGKHDADLQIVFDHDKPVSVTNLLTGQVVGTDLSLDSQGVALLKIHSQSGN</sequence>
<dbReference type="CDD" id="cd03143">
    <property type="entry name" value="A4_beta-galactosidase_middle_domain"/>
    <property type="match status" value="1"/>
</dbReference>
<dbReference type="Gene3D" id="3.40.50.880">
    <property type="match status" value="1"/>
</dbReference>
<comment type="caution">
    <text evidence="1">The sequence shown here is derived from an EMBL/GenBank/DDBJ whole genome shotgun (WGS) entry which is preliminary data.</text>
</comment>
<proteinExistence type="predicted"/>
<protein>
    <submittedName>
        <fullName evidence="1">Beta-galactosidase</fullName>
    </submittedName>
</protein>
<dbReference type="Gene3D" id="3.20.20.80">
    <property type="entry name" value="Glycosidases"/>
    <property type="match status" value="1"/>
</dbReference>
<reference evidence="1 2" key="1">
    <citation type="submission" date="2019-02" db="EMBL/GenBank/DDBJ databases">
        <title>Deep-cultivation of Planctomycetes and their phenomic and genomic characterization uncovers novel biology.</title>
        <authorList>
            <person name="Wiegand S."/>
            <person name="Jogler M."/>
            <person name="Boedeker C."/>
            <person name="Pinto D."/>
            <person name="Vollmers J."/>
            <person name="Rivas-Marin E."/>
            <person name="Kohn T."/>
            <person name="Peeters S.H."/>
            <person name="Heuer A."/>
            <person name="Rast P."/>
            <person name="Oberbeckmann S."/>
            <person name="Bunk B."/>
            <person name="Jeske O."/>
            <person name="Meyerdierks A."/>
            <person name="Storesund J.E."/>
            <person name="Kallscheuer N."/>
            <person name="Luecker S."/>
            <person name="Lage O.M."/>
            <person name="Pohl T."/>
            <person name="Merkel B.J."/>
            <person name="Hornburger P."/>
            <person name="Mueller R.-W."/>
            <person name="Bruemmer F."/>
            <person name="Labrenz M."/>
            <person name="Spormann A.M."/>
            <person name="Op Den Camp H."/>
            <person name="Overmann J."/>
            <person name="Amann R."/>
            <person name="Jetten M.S.M."/>
            <person name="Mascher T."/>
            <person name="Medema M.H."/>
            <person name="Devos D.P."/>
            <person name="Kaster A.-K."/>
            <person name="Ovreas L."/>
            <person name="Rohde M."/>
            <person name="Galperin M.Y."/>
            <person name="Jogler C."/>
        </authorList>
    </citation>
    <scope>NUCLEOTIDE SEQUENCE [LARGE SCALE GENOMIC DNA]</scope>
    <source>
        <strain evidence="1 2">Pan14r</strain>
    </source>
</reference>
<evidence type="ECO:0000313" key="2">
    <source>
        <dbReference type="Proteomes" id="UP000317238"/>
    </source>
</evidence>